<evidence type="ECO:0000313" key="2">
    <source>
        <dbReference type="Proteomes" id="UP000233551"/>
    </source>
</evidence>
<comment type="caution">
    <text evidence="1">The sequence shown here is derived from an EMBL/GenBank/DDBJ whole genome shotgun (WGS) entry which is preliminary data.</text>
</comment>
<dbReference type="EMBL" id="PGOL01001698">
    <property type="protein sequence ID" value="PKI55453.1"/>
    <property type="molecule type" value="Genomic_DNA"/>
</dbReference>
<protein>
    <submittedName>
        <fullName evidence="1">Uncharacterized protein</fullName>
    </submittedName>
</protein>
<organism evidence="1 2">
    <name type="scientific">Punica granatum</name>
    <name type="common">Pomegranate</name>
    <dbReference type="NCBI Taxonomy" id="22663"/>
    <lineage>
        <taxon>Eukaryota</taxon>
        <taxon>Viridiplantae</taxon>
        <taxon>Streptophyta</taxon>
        <taxon>Embryophyta</taxon>
        <taxon>Tracheophyta</taxon>
        <taxon>Spermatophyta</taxon>
        <taxon>Magnoliopsida</taxon>
        <taxon>eudicotyledons</taxon>
        <taxon>Gunneridae</taxon>
        <taxon>Pentapetalae</taxon>
        <taxon>rosids</taxon>
        <taxon>malvids</taxon>
        <taxon>Myrtales</taxon>
        <taxon>Lythraceae</taxon>
        <taxon>Punica</taxon>
    </lineage>
</organism>
<keyword evidence="2" id="KW-1185">Reference proteome</keyword>
<accession>A0A2I0JHH0</accession>
<name>A0A2I0JHH0_PUNGR</name>
<sequence>MGMEQAEDEKEGCRGTVRMEKRWRMNRAFDTLELRAAERLPNVVTRLLSTTPCPLCTLATSASPVTGLTALQPTGQRFPLYITF</sequence>
<dbReference type="Proteomes" id="UP000233551">
    <property type="component" value="Unassembled WGS sequence"/>
</dbReference>
<evidence type="ECO:0000313" key="1">
    <source>
        <dbReference type="EMBL" id="PKI55453.1"/>
    </source>
</evidence>
<gene>
    <name evidence="1" type="ORF">CRG98_024166</name>
</gene>
<reference evidence="1 2" key="1">
    <citation type="submission" date="2017-11" db="EMBL/GenBank/DDBJ databases">
        <title>De-novo sequencing of pomegranate (Punica granatum L.) genome.</title>
        <authorList>
            <person name="Akparov Z."/>
            <person name="Amiraslanov A."/>
            <person name="Hajiyeva S."/>
            <person name="Abbasov M."/>
            <person name="Kaur K."/>
            <person name="Hamwieh A."/>
            <person name="Solovyev V."/>
            <person name="Salamov A."/>
            <person name="Braich B."/>
            <person name="Kosarev P."/>
            <person name="Mahmoud A."/>
            <person name="Hajiyev E."/>
            <person name="Babayeva S."/>
            <person name="Izzatullayeva V."/>
            <person name="Mammadov A."/>
            <person name="Mammadov A."/>
            <person name="Sharifova S."/>
            <person name="Ojaghi J."/>
            <person name="Eynullazada K."/>
            <person name="Bayramov B."/>
            <person name="Abdulazimova A."/>
            <person name="Shahmuradov I."/>
        </authorList>
    </citation>
    <scope>NUCLEOTIDE SEQUENCE [LARGE SCALE GENOMIC DNA]</scope>
    <source>
        <strain evidence="2">cv. AG2017</strain>
        <tissue evidence="1">Leaf</tissue>
    </source>
</reference>
<proteinExistence type="predicted"/>
<dbReference type="AlphaFoldDB" id="A0A2I0JHH0"/>